<evidence type="ECO:0000256" key="1">
    <source>
        <dbReference type="ARBA" id="ARBA00023015"/>
    </source>
</evidence>
<dbReference type="OMA" id="ACKWENI"/>
<feature type="region of interest" description="Disordered" evidence="4">
    <location>
        <begin position="302"/>
        <end position="321"/>
    </location>
</feature>
<dbReference type="Proteomes" id="UP000243459">
    <property type="component" value="Chromosome 2"/>
</dbReference>
<evidence type="ECO:0000313" key="5">
    <source>
        <dbReference type="EMBL" id="ONK76916.1"/>
    </source>
</evidence>
<proteinExistence type="inferred from homology"/>
<name>A0A5P1FEW5_ASPOF</name>
<feature type="region of interest" description="Disordered" evidence="4">
    <location>
        <begin position="235"/>
        <end position="267"/>
    </location>
</feature>
<dbReference type="Gramene" id="ONK76916">
    <property type="protein sequence ID" value="ONK76916"/>
    <property type="gene ID" value="A4U43_C02F1220"/>
</dbReference>
<feature type="region of interest" description="Disordered" evidence="4">
    <location>
        <begin position="89"/>
        <end position="129"/>
    </location>
</feature>
<dbReference type="Pfam" id="PF03514">
    <property type="entry name" value="GRAS"/>
    <property type="match status" value="1"/>
</dbReference>
<feature type="region of interest" description="SAW" evidence="3">
    <location>
        <begin position="623"/>
        <end position="698"/>
    </location>
</feature>
<accession>A0A5P1FEW5</accession>
<reference evidence="6" key="1">
    <citation type="journal article" date="2017" name="Nat. Commun.">
        <title>The asparagus genome sheds light on the origin and evolution of a young Y chromosome.</title>
        <authorList>
            <person name="Harkess A."/>
            <person name="Zhou J."/>
            <person name="Xu C."/>
            <person name="Bowers J.E."/>
            <person name="Van der Hulst R."/>
            <person name="Ayyampalayam S."/>
            <person name="Mercati F."/>
            <person name="Riccardi P."/>
            <person name="McKain M.R."/>
            <person name="Kakrana A."/>
            <person name="Tang H."/>
            <person name="Ray J."/>
            <person name="Groenendijk J."/>
            <person name="Arikit S."/>
            <person name="Mathioni S.M."/>
            <person name="Nakano M."/>
            <person name="Shan H."/>
            <person name="Telgmann-Rauber A."/>
            <person name="Kanno A."/>
            <person name="Yue Z."/>
            <person name="Chen H."/>
            <person name="Li W."/>
            <person name="Chen Y."/>
            <person name="Xu X."/>
            <person name="Zhang Y."/>
            <person name="Luo S."/>
            <person name="Chen H."/>
            <person name="Gao J."/>
            <person name="Mao Z."/>
            <person name="Pires J.C."/>
            <person name="Luo M."/>
            <person name="Kudrna D."/>
            <person name="Wing R.A."/>
            <person name="Meyers B.C."/>
            <person name="Yi K."/>
            <person name="Kong H."/>
            <person name="Lavrijsen P."/>
            <person name="Sunseri F."/>
            <person name="Falavigna A."/>
            <person name="Ye Y."/>
            <person name="Leebens-Mack J.H."/>
            <person name="Chen G."/>
        </authorList>
    </citation>
    <scope>NUCLEOTIDE SEQUENCE [LARGE SCALE GENOMIC DNA]</scope>
    <source>
        <strain evidence="6">cv. DH0086</strain>
    </source>
</reference>
<evidence type="ECO:0000313" key="6">
    <source>
        <dbReference type="Proteomes" id="UP000243459"/>
    </source>
</evidence>
<keyword evidence="1" id="KW-0805">Transcription regulation</keyword>
<evidence type="ECO:0000256" key="3">
    <source>
        <dbReference type="PROSITE-ProRule" id="PRU01191"/>
    </source>
</evidence>
<protein>
    <submittedName>
        <fullName evidence="5">Uncharacterized protein</fullName>
    </submittedName>
</protein>
<dbReference type="EMBL" id="CM007382">
    <property type="protein sequence ID" value="ONK76916.1"/>
    <property type="molecule type" value="Genomic_DNA"/>
</dbReference>
<gene>
    <name evidence="5" type="ORF">A4U43_C02F1220</name>
</gene>
<comment type="similarity">
    <text evidence="3">Belongs to the GRAS family.</text>
</comment>
<evidence type="ECO:0000256" key="4">
    <source>
        <dbReference type="SAM" id="MobiDB-lite"/>
    </source>
</evidence>
<dbReference type="InterPro" id="IPR005202">
    <property type="entry name" value="TF_GRAS"/>
</dbReference>
<sequence>MVMGTGMNEIHKNQFFLHQDQFLDIPFQTLIENSSPERDSHDDSEIFSDIALNYIHQMLMDEDDKIDNFHEYSALEAAEKPFYEILAQQYPPNSNPRSHSPDSTSPHYANSSSFTGEGSSSSSNGVIESNVPHEYSESQLPFEFGSQPLFNSINSYRNTFQGSWDGLNGVPNPFLENLPAWSFNKGVEEARKFLPSDDKLVINLESNKFSVPFEPKEERKFVEVKPEKEEREFLYSSFGSRGRKNPHSDDDTSLEEGRSVKQSAVSNDDALRSDEFDEVLLCHGDTFPKAINDIREALQHVVASKSSQNGHGKGRGKKQTKKEVVDLRTLLVHCAQMVAADDQRSTNELLKQIRQHSSPTGDGSQRLAHYFANALEARLAGTGREIYNSYRVKRRTATDYLKAYQLYLAACPFKKLSHFFSNQTIMNVSEKAKSIHVVDFGISFGFQWPSLIQRLSARPNGVPKLRITGIDLPQPGFRPAERIEETGRRLADYARSFNVPFEYKPIASKWEDVRVEDLEIDKDEVLVVNCLFQFRYLADETVVVDSPRNMVLNTIRKMNPDVFIHGIVNGSYSAPFFVTRFREALYHFSALYDMLETIVPREDEQRLLIEREIFGREALNVIACEGLERMERPETYKQWQVRNLRAGFVQHHVNRDIVKKSRDKVRKYYHKDFNIDEDSRWLLQGWKGRIVYALSSWKPSHV</sequence>
<feature type="compositionally biased region" description="Low complexity" evidence="4">
    <location>
        <begin position="110"/>
        <end position="129"/>
    </location>
</feature>
<feature type="region of interest" description="VHIID" evidence="3">
    <location>
        <begin position="404"/>
        <end position="469"/>
    </location>
</feature>
<organism evidence="5 6">
    <name type="scientific">Asparagus officinalis</name>
    <name type="common">Garden asparagus</name>
    <dbReference type="NCBI Taxonomy" id="4686"/>
    <lineage>
        <taxon>Eukaryota</taxon>
        <taxon>Viridiplantae</taxon>
        <taxon>Streptophyta</taxon>
        <taxon>Embryophyta</taxon>
        <taxon>Tracheophyta</taxon>
        <taxon>Spermatophyta</taxon>
        <taxon>Magnoliopsida</taxon>
        <taxon>Liliopsida</taxon>
        <taxon>Asparagales</taxon>
        <taxon>Asparagaceae</taxon>
        <taxon>Asparagoideae</taxon>
        <taxon>Asparagus</taxon>
    </lineage>
</organism>
<keyword evidence="6" id="KW-1185">Reference proteome</keyword>
<dbReference type="AlphaFoldDB" id="A0A5P1FEW5"/>
<dbReference type="PANTHER" id="PTHR31636">
    <property type="entry name" value="OSJNBA0084A10.13 PROTEIN-RELATED"/>
    <property type="match status" value="1"/>
</dbReference>
<comment type="caution">
    <text evidence="3">Lacks conserved residue(s) required for the propagation of feature annotation.</text>
</comment>
<feature type="compositionally biased region" description="Polar residues" evidence="4">
    <location>
        <begin position="90"/>
        <end position="109"/>
    </location>
</feature>
<feature type="short sequence motif" description="VHIID" evidence="3">
    <location>
        <begin position="435"/>
        <end position="439"/>
    </location>
</feature>
<keyword evidence="2" id="KW-0804">Transcription</keyword>
<dbReference type="PROSITE" id="PS50985">
    <property type="entry name" value="GRAS"/>
    <property type="match status" value="1"/>
</dbReference>
<feature type="region of interest" description="Leucine repeat I (LRI)" evidence="3">
    <location>
        <begin position="325"/>
        <end position="385"/>
    </location>
</feature>
<dbReference type="OrthoDB" id="47276at2759"/>
<feature type="region of interest" description="Leucine repeat II (LRII)" evidence="3">
    <location>
        <begin position="485"/>
        <end position="517"/>
    </location>
</feature>
<feature type="compositionally biased region" description="Basic and acidic residues" evidence="4">
    <location>
        <begin position="246"/>
        <end position="259"/>
    </location>
</feature>
<evidence type="ECO:0000256" key="2">
    <source>
        <dbReference type="ARBA" id="ARBA00023163"/>
    </source>
</evidence>